<name>A0A183UUV8_TOXCA</name>
<evidence type="ECO:0000313" key="3">
    <source>
        <dbReference type="Proteomes" id="UP000050794"/>
    </source>
</evidence>
<evidence type="ECO:0000256" key="1">
    <source>
        <dbReference type="SAM" id="MobiDB-lite"/>
    </source>
</evidence>
<dbReference type="Proteomes" id="UP000050794">
    <property type="component" value="Unassembled WGS sequence"/>
</dbReference>
<reference evidence="4" key="1">
    <citation type="submission" date="2016-06" db="UniProtKB">
        <authorList>
            <consortium name="WormBaseParasite"/>
        </authorList>
    </citation>
    <scope>IDENTIFICATION</scope>
</reference>
<evidence type="ECO:0000313" key="4">
    <source>
        <dbReference type="WBParaSite" id="TCNE_0001227801-mRNA-1"/>
    </source>
</evidence>
<keyword evidence="3" id="KW-1185">Reference proteome</keyword>
<sequence>MDDSKFIAEMGRLFCIIQPNKRVPARSSTKVLFVEHAKPSRVETTQVKPSQAKPSQAGPGQARPGQARPSQAKQRIGGVL</sequence>
<dbReference type="AlphaFoldDB" id="A0A183UUV8"/>
<dbReference type="EMBL" id="UYWY01021190">
    <property type="protein sequence ID" value="VDM43599.1"/>
    <property type="molecule type" value="Genomic_DNA"/>
</dbReference>
<protein>
    <submittedName>
        <fullName evidence="2 4">Uncharacterized protein</fullName>
    </submittedName>
</protein>
<reference evidence="2 3" key="2">
    <citation type="submission" date="2018-11" db="EMBL/GenBank/DDBJ databases">
        <authorList>
            <consortium name="Pathogen Informatics"/>
        </authorList>
    </citation>
    <scope>NUCLEOTIDE SEQUENCE [LARGE SCALE GENOMIC DNA]</scope>
</reference>
<proteinExistence type="predicted"/>
<gene>
    <name evidence="2" type="ORF">TCNE_LOCUS12278</name>
</gene>
<organism evidence="3 4">
    <name type="scientific">Toxocara canis</name>
    <name type="common">Canine roundworm</name>
    <dbReference type="NCBI Taxonomy" id="6265"/>
    <lineage>
        <taxon>Eukaryota</taxon>
        <taxon>Metazoa</taxon>
        <taxon>Ecdysozoa</taxon>
        <taxon>Nematoda</taxon>
        <taxon>Chromadorea</taxon>
        <taxon>Rhabditida</taxon>
        <taxon>Spirurina</taxon>
        <taxon>Ascaridomorpha</taxon>
        <taxon>Ascaridoidea</taxon>
        <taxon>Toxocaridae</taxon>
        <taxon>Toxocara</taxon>
    </lineage>
</organism>
<feature type="compositionally biased region" description="Polar residues" evidence="1">
    <location>
        <begin position="42"/>
        <end position="54"/>
    </location>
</feature>
<dbReference type="WBParaSite" id="TCNE_0001227801-mRNA-1">
    <property type="protein sequence ID" value="TCNE_0001227801-mRNA-1"/>
    <property type="gene ID" value="TCNE_0001227801"/>
</dbReference>
<feature type="region of interest" description="Disordered" evidence="1">
    <location>
        <begin position="37"/>
        <end position="80"/>
    </location>
</feature>
<accession>A0A183UUV8</accession>
<evidence type="ECO:0000313" key="2">
    <source>
        <dbReference type="EMBL" id="VDM43599.1"/>
    </source>
</evidence>